<dbReference type="Pfam" id="PF06597">
    <property type="entry name" value="Clostridium_P47"/>
    <property type="match status" value="1"/>
</dbReference>
<protein>
    <submittedName>
        <fullName evidence="4">Clostridium P-47 protein</fullName>
    </submittedName>
</protein>
<feature type="domain" description="Protein OrfX2/OrfX3/P47" evidence="3">
    <location>
        <begin position="38"/>
        <end position="317"/>
    </location>
</feature>
<dbReference type="EMBL" id="FKIF01000007">
    <property type="protein sequence ID" value="SAI71067.1"/>
    <property type="molecule type" value="Genomic_DNA"/>
</dbReference>
<evidence type="ECO:0000256" key="2">
    <source>
        <dbReference type="ARBA" id="ARBA00035010"/>
    </source>
</evidence>
<evidence type="ECO:0000256" key="1">
    <source>
        <dbReference type="ARBA" id="ARBA00023026"/>
    </source>
</evidence>
<dbReference type="STRING" id="288768.SAMEA3906486_03335"/>
<dbReference type="RefSeq" id="WP_066129315.1">
    <property type="nucleotide sequence ID" value="NZ_FKIF01000007.1"/>
</dbReference>
<evidence type="ECO:0000313" key="5">
    <source>
        <dbReference type="Proteomes" id="UP000076848"/>
    </source>
</evidence>
<evidence type="ECO:0000259" key="3">
    <source>
        <dbReference type="Pfam" id="PF06597"/>
    </source>
</evidence>
<name>A0A157SKW5_9BORD</name>
<gene>
    <name evidence="4" type="ORF">SAMEA3906486_03335</name>
</gene>
<dbReference type="Proteomes" id="UP000076848">
    <property type="component" value="Unassembled WGS sequence"/>
</dbReference>
<dbReference type="AlphaFoldDB" id="A0A157SKW5"/>
<accession>A0A157SKW5</accession>
<proteinExistence type="inferred from homology"/>
<keyword evidence="1" id="KW-0843">Virulence</keyword>
<comment type="similarity">
    <text evidence="2">Belongs to the TULIP P47 family.</text>
</comment>
<reference evidence="4 5" key="1">
    <citation type="submission" date="2016-04" db="EMBL/GenBank/DDBJ databases">
        <authorList>
            <consortium name="Pathogen Informatics"/>
        </authorList>
    </citation>
    <scope>NUCLEOTIDE SEQUENCE [LARGE SCALE GENOMIC DNA]</scope>
    <source>
        <strain evidence="4 5">H050680373</strain>
    </source>
</reference>
<dbReference type="InterPro" id="IPR010567">
    <property type="entry name" value="OrfX2/OrfX3/P47"/>
</dbReference>
<dbReference type="OrthoDB" id="6780533at2"/>
<keyword evidence="5" id="KW-1185">Reference proteome</keyword>
<organism evidence="4 5">
    <name type="scientific">Bordetella ansorpii</name>
    <dbReference type="NCBI Taxonomy" id="288768"/>
    <lineage>
        <taxon>Bacteria</taxon>
        <taxon>Pseudomonadati</taxon>
        <taxon>Pseudomonadota</taxon>
        <taxon>Betaproteobacteria</taxon>
        <taxon>Burkholderiales</taxon>
        <taxon>Alcaligenaceae</taxon>
        <taxon>Bordetella</taxon>
    </lineage>
</organism>
<evidence type="ECO:0000313" key="4">
    <source>
        <dbReference type="EMBL" id="SAI71067.1"/>
    </source>
</evidence>
<sequence length="620" mass="66571">MNDITTQDPSNVQAADAHPIRTCKYADEAGHVLGMADTNGWDTVYVVKADVVNASMRRHFEPLVGTHAFRMKELLESDLYDLQIDAEFGAWQIARGGAGNKIHLQLPIVSGKATVQGKKEKIVDISGTTAIVEVSLGYHAPPEIDPAKPLYLQLKIIGDRAAPAIATALDAQPADGKPAAAHDEIRVLELKGPNFESSMESTICGGIKDWLQNRKDLFDYVFLSVDIAQEAAQGHFEWIKPTTVGYAVTDILDKDGEVVDTLFAVLGMTQFRKLDHASSSVPVSAIPLDKDANAAFLIGSHLILDKFVRPRLHTLFEGASPGDFVSPKGNALAIQNQNPVKLKLELDPEWYSGNGKHGIATIPAKNFTVKAENRSMVTSFQNVRLPYGGSEEIDIVLSYECDAEVGLDEHDHFAFRAQRTQASLSAQPNQEKMAKETLKTVGWSIVAQIGTAIVFHGLGKIAGKAASALKGGSNVVARTAGQEAAVVERNVQQVMAAEIEQAGKVGQDAALRVESTGAKVWRAVGSATRTGSVGVLEFLQGGLTNTLVIMMVGQMAGSLYGERGTMDLISALHEDPGSMKGMTEFADHCVSPILWPHTNGATLLSAGLNNAFTLAFRIEA</sequence>